<feature type="transmembrane region" description="Helical" evidence="5">
    <location>
        <begin position="20"/>
        <end position="40"/>
    </location>
</feature>
<evidence type="ECO:0000256" key="5">
    <source>
        <dbReference type="SAM" id="Phobius"/>
    </source>
</evidence>
<dbReference type="CDD" id="cd06225">
    <property type="entry name" value="HAMP"/>
    <property type="match status" value="1"/>
</dbReference>
<dbReference type="AlphaFoldDB" id="A0A081BQ90"/>
<keyword evidence="3" id="KW-0807">Transducer</keyword>
<evidence type="ECO:0000256" key="1">
    <source>
        <dbReference type="ARBA" id="ARBA00022500"/>
    </source>
</evidence>
<evidence type="ECO:0000313" key="9">
    <source>
        <dbReference type="Proteomes" id="UP000030700"/>
    </source>
</evidence>
<comment type="similarity">
    <text evidence="2">Belongs to the methyl-accepting chemotaxis (MCP) protein family.</text>
</comment>
<dbReference type="GO" id="GO:0007165">
    <property type="term" value="P:signal transduction"/>
    <property type="evidence" value="ECO:0007669"/>
    <property type="project" value="UniProtKB-KW"/>
</dbReference>
<evidence type="ECO:0000256" key="3">
    <source>
        <dbReference type="PROSITE-ProRule" id="PRU00284"/>
    </source>
</evidence>
<feature type="compositionally biased region" description="Low complexity" evidence="4">
    <location>
        <begin position="489"/>
        <end position="504"/>
    </location>
</feature>
<keyword evidence="5" id="KW-0472">Membrane</keyword>
<dbReference type="HOGENOM" id="CLU_000445_107_16_0"/>
<feature type="transmembrane region" description="Helical" evidence="5">
    <location>
        <begin position="160"/>
        <end position="182"/>
    </location>
</feature>
<sequence length="528" mass="57780">MQPQYLLKYSWRNSLRAQLGLMLISLTTLVLVGSGGYQYIQIRKAKLAGLNHIAKSASERLAENLIAPLWNLEEEAIDNILLSEMNEPEIAEILVKNQEQKILYGKIRDSQWIPVNTKDAQALAFPIKHVHDILKLGEFLGTVEVYASDHFLRQELRREMIGIVVLIVILDAILLAGLSLTVQRLLKRPIQELLHIAQAVGRGDLTYHITVRQRNEIGQLAIAFQEMVDRLEATLRDVKSAADTVAAGSAQMSSSAAQISEGATEQAAAAEQVSSSMEEMAANIRQSADNAIETNQLANKAAVDTRQSGEAVKEAVSAMQQISKKIAIIEDISRQTRMLSLNATIEAARAQESGKGFAVVAAEVRALAERSQTAAREITDLAQAGVVIAERAGDMLTELVPTIQKTAELVQEIAASAKEQDAGAAQINNAIQQLDHITQENAASTEEIASTSEQFTHQAEQLLQVIGFFTIEQQNSPADIETPKASAMPRTETPTRSPRAATPPLSAASDWKSPQPVRDERDDEFERF</sequence>
<dbReference type="InterPro" id="IPR004089">
    <property type="entry name" value="MCPsignal_dom"/>
</dbReference>
<evidence type="ECO:0000256" key="2">
    <source>
        <dbReference type="ARBA" id="ARBA00029447"/>
    </source>
</evidence>
<protein>
    <submittedName>
        <fullName evidence="8">Methyl-accepting chemotaxis sensory transducer</fullName>
    </submittedName>
</protein>
<evidence type="ECO:0000259" key="6">
    <source>
        <dbReference type="PROSITE" id="PS50111"/>
    </source>
</evidence>
<dbReference type="InterPro" id="IPR004090">
    <property type="entry name" value="Chemotax_Me-accpt_rcpt"/>
</dbReference>
<dbReference type="GO" id="GO:0005886">
    <property type="term" value="C:plasma membrane"/>
    <property type="evidence" value="ECO:0007669"/>
    <property type="project" value="TreeGrafter"/>
</dbReference>
<dbReference type="PROSITE" id="PS50111">
    <property type="entry name" value="CHEMOTAXIS_TRANSDUC_2"/>
    <property type="match status" value="1"/>
</dbReference>
<dbReference type="InterPro" id="IPR003660">
    <property type="entry name" value="HAMP_dom"/>
</dbReference>
<feature type="compositionally biased region" description="Basic and acidic residues" evidence="4">
    <location>
        <begin position="517"/>
        <end position="528"/>
    </location>
</feature>
<dbReference type="InterPro" id="IPR051310">
    <property type="entry name" value="MCP_chemotaxis"/>
</dbReference>
<organism evidence="8">
    <name type="scientific">Candidatus Moduliflexus flocculans</name>
    <dbReference type="NCBI Taxonomy" id="1499966"/>
    <lineage>
        <taxon>Bacteria</taxon>
        <taxon>Candidatus Moduliflexota</taxon>
        <taxon>Candidatus Moduliflexia</taxon>
        <taxon>Candidatus Moduliflexales</taxon>
        <taxon>Candidatus Moduliflexaceae</taxon>
    </lineage>
</organism>
<dbReference type="STRING" id="1499966.U14_03808"/>
<dbReference type="PANTHER" id="PTHR43531:SF11">
    <property type="entry name" value="METHYL-ACCEPTING CHEMOTAXIS PROTEIN 3"/>
    <property type="match status" value="1"/>
</dbReference>
<dbReference type="Pfam" id="PF00672">
    <property type="entry name" value="HAMP"/>
    <property type="match status" value="1"/>
</dbReference>
<dbReference type="PANTHER" id="PTHR43531">
    <property type="entry name" value="PROTEIN ICFG"/>
    <property type="match status" value="1"/>
</dbReference>
<reference evidence="8" key="1">
    <citation type="journal article" date="2015" name="PeerJ">
        <title>First genomic representation of candidate bacterial phylum KSB3 points to enhanced environmental sensing as a trigger of wastewater bulking.</title>
        <authorList>
            <person name="Sekiguchi Y."/>
            <person name="Ohashi A."/>
            <person name="Parks D.H."/>
            <person name="Yamauchi T."/>
            <person name="Tyson G.W."/>
            <person name="Hugenholtz P."/>
        </authorList>
    </citation>
    <scope>NUCLEOTIDE SEQUENCE [LARGE SCALE GENOMIC DNA]</scope>
</reference>
<keyword evidence="9" id="KW-1185">Reference proteome</keyword>
<name>A0A081BQ90_9BACT</name>
<dbReference type="Gene3D" id="1.10.287.950">
    <property type="entry name" value="Methyl-accepting chemotaxis protein"/>
    <property type="match status" value="1"/>
</dbReference>
<dbReference type="PRINTS" id="PR00260">
    <property type="entry name" value="CHEMTRNSDUCR"/>
</dbReference>
<evidence type="ECO:0000313" key="8">
    <source>
        <dbReference type="EMBL" id="GAK52556.1"/>
    </source>
</evidence>
<dbReference type="Proteomes" id="UP000030700">
    <property type="component" value="Unassembled WGS sequence"/>
</dbReference>
<feature type="domain" description="Methyl-accepting transducer" evidence="6">
    <location>
        <begin position="241"/>
        <end position="456"/>
    </location>
</feature>
<dbReference type="EMBL" id="DF820458">
    <property type="protein sequence ID" value="GAK52556.1"/>
    <property type="molecule type" value="Genomic_DNA"/>
</dbReference>
<keyword evidence="5" id="KW-1133">Transmembrane helix</keyword>
<keyword evidence="1" id="KW-0145">Chemotaxis</keyword>
<dbReference type="PROSITE" id="PS50885">
    <property type="entry name" value="HAMP"/>
    <property type="match status" value="1"/>
</dbReference>
<gene>
    <name evidence="8" type="ORF">U14_03808</name>
</gene>
<dbReference type="GO" id="GO:0006935">
    <property type="term" value="P:chemotaxis"/>
    <property type="evidence" value="ECO:0007669"/>
    <property type="project" value="UniProtKB-KW"/>
</dbReference>
<proteinExistence type="inferred from homology"/>
<dbReference type="SUPFAM" id="SSF58104">
    <property type="entry name" value="Methyl-accepting chemotaxis protein (MCP) signaling domain"/>
    <property type="match status" value="1"/>
</dbReference>
<feature type="region of interest" description="Disordered" evidence="4">
    <location>
        <begin position="477"/>
        <end position="528"/>
    </location>
</feature>
<evidence type="ECO:0000256" key="4">
    <source>
        <dbReference type="SAM" id="MobiDB-lite"/>
    </source>
</evidence>
<feature type="domain" description="HAMP" evidence="7">
    <location>
        <begin position="184"/>
        <end position="236"/>
    </location>
</feature>
<dbReference type="GO" id="GO:0004888">
    <property type="term" value="F:transmembrane signaling receptor activity"/>
    <property type="evidence" value="ECO:0007669"/>
    <property type="project" value="InterPro"/>
</dbReference>
<dbReference type="SMART" id="SM00304">
    <property type="entry name" value="HAMP"/>
    <property type="match status" value="1"/>
</dbReference>
<dbReference type="Pfam" id="PF00015">
    <property type="entry name" value="MCPsignal"/>
    <property type="match status" value="1"/>
</dbReference>
<accession>A0A081BQ90</accession>
<dbReference type="SMART" id="SM00283">
    <property type="entry name" value="MA"/>
    <property type="match status" value="1"/>
</dbReference>
<keyword evidence="5" id="KW-0812">Transmembrane</keyword>
<evidence type="ECO:0000259" key="7">
    <source>
        <dbReference type="PROSITE" id="PS50885"/>
    </source>
</evidence>